<dbReference type="Gene3D" id="2.60.120.1440">
    <property type="match status" value="1"/>
</dbReference>
<dbReference type="OrthoDB" id="645173at2"/>
<dbReference type="Gene3D" id="3.55.50.30">
    <property type="match status" value="1"/>
</dbReference>
<evidence type="ECO:0000313" key="5">
    <source>
        <dbReference type="Proteomes" id="UP000198670"/>
    </source>
</evidence>
<evidence type="ECO:0000259" key="3">
    <source>
        <dbReference type="Pfam" id="PF16344"/>
    </source>
</evidence>
<dbReference type="GO" id="GO:0016989">
    <property type="term" value="F:sigma factor antagonist activity"/>
    <property type="evidence" value="ECO:0007669"/>
    <property type="project" value="TreeGrafter"/>
</dbReference>
<feature type="domain" description="FecR protein" evidence="2">
    <location>
        <begin position="144"/>
        <end position="235"/>
    </location>
</feature>
<evidence type="ECO:0000256" key="1">
    <source>
        <dbReference type="SAM" id="Phobius"/>
    </source>
</evidence>
<feature type="transmembrane region" description="Helical" evidence="1">
    <location>
        <begin position="101"/>
        <end position="122"/>
    </location>
</feature>
<dbReference type="AlphaFoldDB" id="A0A1I3H4B9"/>
<sequence>MEDFQNYRHYKTQDFVWDDAFRSWVLESKPEDTLYWTQFMVQFPDREAEINLAKDIILRMTVNEPVLSETEIHDITERVMQKTSSSASRPKNTARASWKTSVPIGIAALAFAVAIVLLIHIMQTGKHTTSQLTESTFTTKTNSSGHPMEIILADQSKIILENESSIRYPQAFADNDFREVHLTGNAFFEVAKDASRPFLVYSNGIVTKVLGTSFRIHAPKSDDERSIVEVVSGVVAVYPVGDHKPQEVITKNRVGEVILTRNQKAEYSKTRNNLVTVLVDDPIPAVTTRATQRFVNHPILDILDVLKSDYGIDIIHDDHLLVNRTLTADLSGLTMYQKLDVICQAINASYEVIDGKIIIL</sequence>
<dbReference type="Pfam" id="PF16344">
    <property type="entry name" value="FecR_C"/>
    <property type="match status" value="1"/>
</dbReference>
<evidence type="ECO:0000259" key="2">
    <source>
        <dbReference type="Pfam" id="PF04773"/>
    </source>
</evidence>
<reference evidence="4 5" key="1">
    <citation type="submission" date="2016-10" db="EMBL/GenBank/DDBJ databases">
        <authorList>
            <person name="de Groot N.N."/>
        </authorList>
    </citation>
    <scope>NUCLEOTIDE SEQUENCE [LARGE SCALE GENOMIC DNA]</scope>
    <source>
        <strain evidence="4 5">RK1</strain>
    </source>
</reference>
<evidence type="ECO:0000313" key="4">
    <source>
        <dbReference type="EMBL" id="SFI30628.1"/>
    </source>
</evidence>
<dbReference type="PANTHER" id="PTHR30273">
    <property type="entry name" value="PERIPLASMIC SIGNAL SENSOR AND SIGMA FACTOR ACTIVATOR FECR-RELATED"/>
    <property type="match status" value="1"/>
</dbReference>
<proteinExistence type="predicted"/>
<organism evidence="4 5">
    <name type="scientific">Parapedobacter indicus</name>
    <dbReference type="NCBI Taxonomy" id="1477437"/>
    <lineage>
        <taxon>Bacteria</taxon>
        <taxon>Pseudomonadati</taxon>
        <taxon>Bacteroidota</taxon>
        <taxon>Sphingobacteriia</taxon>
        <taxon>Sphingobacteriales</taxon>
        <taxon>Sphingobacteriaceae</taxon>
        <taxon>Parapedobacter</taxon>
    </lineage>
</organism>
<keyword evidence="1" id="KW-0472">Membrane</keyword>
<dbReference type="Pfam" id="PF04773">
    <property type="entry name" value="FecR"/>
    <property type="match status" value="1"/>
</dbReference>
<keyword evidence="1" id="KW-1133">Transmembrane helix</keyword>
<dbReference type="InterPro" id="IPR012373">
    <property type="entry name" value="Ferrdict_sens_TM"/>
</dbReference>
<keyword evidence="5" id="KW-1185">Reference proteome</keyword>
<dbReference type="InterPro" id="IPR032508">
    <property type="entry name" value="FecR_C"/>
</dbReference>
<dbReference type="PANTHER" id="PTHR30273:SF2">
    <property type="entry name" value="PROTEIN FECR"/>
    <property type="match status" value="1"/>
</dbReference>
<accession>A0A1I3H4B9</accession>
<name>A0A1I3H4B9_9SPHI</name>
<protein>
    <submittedName>
        <fullName evidence="4">FecR family protein</fullName>
    </submittedName>
</protein>
<dbReference type="EMBL" id="FOQO01000003">
    <property type="protein sequence ID" value="SFI30628.1"/>
    <property type="molecule type" value="Genomic_DNA"/>
</dbReference>
<feature type="domain" description="Protein FecR C-terminal" evidence="3">
    <location>
        <begin position="294"/>
        <end position="359"/>
    </location>
</feature>
<gene>
    <name evidence="4" type="ORF">SAMN05444682_103219</name>
</gene>
<dbReference type="InterPro" id="IPR006860">
    <property type="entry name" value="FecR"/>
</dbReference>
<dbReference type="Proteomes" id="UP000198670">
    <property type="component" value="Unassembled WGS sequence"/>
</dbReference>
<dbReference type="STRING" id="1477437.SAMN05444682_103219"/>
<dbReference type="RefSeq" id="WP_090626013.1">
    <property type="nucleotide sequence ID" value="NZ_FOQO01000003.1"/>
</dbReference>
<keyword evidence="1" id="KW-0812">Transmembrane</keyword>